<evidence type="ECO:0000313" key="2">
    <source>
        <dbReference type="EMBL" id="KAK9695177.1"/>
    </source>
</evidence>
<dbReference type="PROSITE" id="PS50878">
    <property type="entry name" value="RT_POL"/>
    <property type="match status" value="1"/>
</dbReference>
<evidence type="ECO:0000313" key="3">
    <source>
        <dbReference type="Proteomes" id="UP001458880"/>
    </source>
</evidence>
<gene>
    <name evidence="2" type="ORF">QE152_g33059</name>
</gene>
<reference evidence="2 3" key="1">
    <citation type="journal article" date="2024" name="BMC Genomics">
        <title>De novo assembly and annotation of Popillia japonica's genome with initial clues to its potential as an invasive pest.</title>
        <authorList>
            <person name="Cucini C."/>
            <person name="Boschi S."/>
            <person name="Funari R."/>
            <person name="Cardaioli E."/>
            <person name="Iannotti N."/>
            <person name="Marturano G."/>
            <person name="Paoli F."/>
            <person name="Bruttini M."/>
            <person name="Carapelli A."/>
            <person name="Frati F."/>
            <person name="Nardi F."/>
        </authorList>
    </citation>
    <scope>NUCLEOTIDE SEQUENCE [LARGE SCALE GENOMIC DNA]</scope>
    <source>
        <strain evidence="2">DMR45628</strain>
    </source>
</reference>
<keyword evidence="3" id="KW-1185">Reference proteome</keyword>
<name>A0AAW1IYF7_POPJA</name>
<dbReference type="Proteomes" id="UP001458880">
    <property type="component" value="Unassembled WGS sequence"/>
</dbReference>
<dbReference type="EMBL" id="JASPKY010000490">
    <property type="protein sequence ID" value="KAK9695177.1"/>
    <property type="molecule type" value="Genomic_DNA"/>
</dbReference>
<feature type="domain" description="Reverse transcriptase" evidence="1">
    <location>
        <begin position="1"/>
        <end position="62"/>
    </location>
</feature>
<organism evidence="2 3">
    <name type="scientific">Popillia japonica</name>
    <name type="common">Japanese beetle</name>
    <dbReference type="NCBI Taxonomy" id="7064"/>
    <lineage>
        <taxon>Eukaryota</taxon>
        <taxon>Metazoa</taxon>
        <taxon>Ecdysozoa</taxon>
        <taxon>Arthropoda</taxon>
        <taxon>Hexapoda</taxon>
        <taxon>Insecta</taxon>
        <taxon>Pterygota</taxon>
        <taxon>Neoptera</taxon>
        <taxon>Endopterygota</taxon>
        <taxon>Coleoptera</taxon>
        <taxon>Polyphaga</taxon>
        <taxon>Scarabaeiformia</taxon>
        <taxon>Scarabaeidae</taxon>
        <taxon>Rutelinae</taxon>
        <taxon>Popillia</taxon>
    </lineage>
</organism>
<proteinExistence type="predicted"/>
<sequence length="318" mass="36978">MSCEVITYSDDIAFVASSTKIDSKQILSQADNWFSVNSMKINEKKSKTLSQCGTLKYLGVHMNRHYTWTLHIEYLEEKLKDAIEAIRNAKEEKKRDVYFKKFHTKIAYATILWGNAKEAENIFKKQIEAVALLSGSTSVDKQVFKANNIMTLHSLYIQQCLRFVHKLRSDPSSHNQYLKDFLPATAFELYNLVPHNFYKYDFNEFKVIIKEVCLSASFYNIQDFIAFDWTTKIPQVNVSIQNSEIQTLNEQLDEAVNKIRKTYFAKFQSILTNGNKLLMCSDGELQEIFDKQKRTMSLFLNTSDVEQKVFILINKSEP</sequence>
<dbReference type="InterPro" id="IPR000477">
    <property type="entry name" value="RT_dom"/>
</dbReference>
<accession>A0AAW1IYF7</accession>
<comment type="caution">
    <text evidence="2">The sequence shown here is derived from an EMBL/GenBank/DDBJ whole genome shotgun (WGS) entry which is preliminary data.</text>
</comment>
<dbReference type="Pfam" id="PF00078">
    <property type="entry name" value="RVT_1"/>
    <property type="match status" value="1"/>
</dbReference>
<evidence type="ECO:0000259" key="1">
    <source>
        <dbReference type="PROSITE" id="PS50878"/>
    </source>
</evidence>
<protein>
    <recommendedName>
        <fullName evidence="1">Reverse transcriptase domain-containing protein</fullName>
    </recommendedName>
</protein>
<dbReference type="AlphaFoldDB" id="A0AAW1IYF7"/>